<dbReference type="SUPFAM" id="SSF47699">
    <property type="entry name" value="Bifunctional inhibitor/lipid-transfer protein/seed storage 2S albumin"/>
    <property type="match status" value="1"/>
</dbReference>
<sequence length="225" mass="23291">MMRVLDQSASFLSVVTPNDKRITATTKNAAAALLLLVFFLSAATEAAAGCTEELISFSACLPYVSYPPNNLTESASKKCCEEFSSAVESESVCLCYLIRQPLILGFPLNTTRLHSLSSLCSTSTSFPFLCSSSSSESSALPPLNSALPTQTEGSSASLSGAGGGGSRGKGGGSYGSGTTVVPTFTGAGGGFHHRSSHVSTLTTSQFLSIHLATIFLTTCHLYNSC</sequence>
<accession>A0A445M7Q1</accession>
<keyword evidence="4" id="KW-1185">Reference proteome</keyword>
<proteinExistence type="predicted"/>
<dbReference type="Proteomes" id="UP000289340">
    <property type="component" value="Chromosome 1"/>
</dbReference>
<dbReference type="AlphaFoldDB" id="A0A445M7Q1"/>
<organism evidence="3 4">
    <name type="scientific">Glycine soja</name>
    <name type="common">Wild soybean</name>
    <dbReference type="NCBI Taxonomy" id="3848"/>
    <lineage>
        <taxon>Eukaryota</taxon>
        <taxon>Viridiplantae</taxon>
        <taxon>Streptophyta</taxon>
        <taxon>Embryophyta</taxon>
        <taxon>Tracheophyta</taxon>
        <taxon>Spermatophyta</taxon>
        <taxon>Magnoliopsida</taxon>
        <taxon>eudicotyledons</taxon>
        <taxon>Gunneridae</taxon>
        <taxon>Pentapetalae</taxon>
        <taxon>rosids</taxon>
        <taxon>fabids</taxon>
        <taxon>Fabales</taxon>
        <taxon>Fabaceae</taxon>
        <taxon>Papilionoideae</taxon>
        <taxon>50 kb inversion clade</taxon>
        <taxon>NPAAA clade</taxon>
        <taxon>indigoferoid/millettioid clade</taxon>
        <taxon>Phaseoleae</taxon>
        <taxon>Glycine</taxon>
        <taxon>Glycine subgen. Soja</taxon>
    </lineage>
</organism>
<feature type="region of interest" description="Disordered" evidence="1">
    <location>
        <begin position="141"/>
        <end position="173"/>
    </location>
</feature>
<name>A0A445M7Q1_GLYSO</name>
<evidence type="ECO:0000259" key="2">
    <source>
        <dbReference type="Pfam" id="PF14368"/>
    </source>
</evidence>
<feature type="compositionally biased region" description="Gly residues" evidence="1">
    <location>
        <begin position="160"/>
        <end position="173"/>
    </location>
</feature>
<protein>
    <recommendedName>
        <fullName evidence="2">Bifunctional inhibitor/plant lipid transfer protein/seed storage helical domain-containing protein</fullName>
    </recommendedName>
</protein>
<gene>
    <name evidence="3" type="ORF">D0Y65_002429</name>
</gene>
<dbReference type="Gene3D" id="1.10.110.10">
    <property type="entry name" value="Plant lipid-transfer and hydrophobic proteins"/>
    <property type="match status" value="1"/>
</dbReference>
<dbReference type="InterPro" id="IPR036312">
    <property type="entry name" value="Bifun_inhib/LTP/seed_sf"/>
</dbReference>
<reference evidence="3 4" key="1">
    <citation type="submission" date="2018-09" db="EMBL/GenBank/DDBJ databases">
        <title>A high-quality reference genome of wild soybean provides a powerful tool to mine soybean genomes.</title>
        <authorList>
            <person name="Xie M."/>
            <person name="Chung C.Y.L."/>
            <person name="Li M.-W."/>
            <person name="Wong F.-L."/>
            <person name="Chan T.-F."/>
            <person name="Lam H.-M."/>
        </authorList>
    </citation>
    <scope>NUCLEOTIDE SEQUENCE [LARGE SCALE GENOMIC DNA]</scope>
    <source>
        <strain evidence="4">cv. W05</strain>
        <tissue evidence="3">Hypocotyl of etiolated seedlings</tissue>
    </source>
</reference>
<dbReference type="Gramene" id="XM_028368485.1">
    <property type="protein sequence ID" value="XP_028224286.1"/>
    <property type="gene ID" value="LOC114405951"/>
</dbReference>
<evidence type="ECO:0000313" key="4">
    <source>
        <dbReference type="Proteomes" id="UP000289340"/>
    </source>
</evidence>
<dbReference type="Pfam" id="PF14368">
    <property type="entry name" value="LTP_2"/>
    <property type="match status" value="1"/>
</dbReference>
<dbReference type="CDD" id="cd00010">
    <property type="entry name" value="AAI_LTSS"/>
    <property type="match status" value="1"/>
</dbReference>
<dbReference type="InterPro" id="IPR053353">
    <property type="entry name" value="Plant_LTP_GPI-anchored"/>
</dbReference>
<comment type="caution">
    <text evidence="3">The sequence shown here is derived from an EMBL/GenBank/DDBJ whole genome shotgun (WGS) entry which is preliminary data.</text>
</comment>
<dbReference type="InterPro" id="IPR016140">
    <property type="entry name" value="Bifunc_inhib/LTP/seed_store"/>
</dbReference>
<evidence type="ECO:0000313" key="3">
    <source>
        <dbReference type="EMBL" id="RZC31559.1"/>
    </source>
</evidence>
<feature type="domain" description="Bifunctional inhibitor/plant lipid transfer protein/seed storage helical" evidence="2">
    <location>
        <begin position="40"/>
        <end position="130"/>
    </location>
</feature>
<feature type="compositionally biased region" description="Low complexity" evidence="1">
    <location>
        <begin position="141"/>
        <end position="159"/>
    </location>
</feature>
<evidence type="ECO:0000256" key="1">
    <source>
        <dbReference type="SAM" id="MobiDB-lite"/>
    </source>
</evidence>
<dbReference type="PANTHER" id="PTHR35747">
    <property type="entry name" value="BIFUNCTIONAL INHIBITOR/LIPID-TRANSFER PROTEIN/SEED STORAGE 2S ALBUMIN SUPERFAMILY PROTEIN"/>
    <property type="match status" value="1"/>
</dbReference>
<dbReference type="PANTHER" id="PTHR35747:SF2">
    <property type="entry name" value="NON-SPECIFIC LIPID TRANSFER PROTEIN GPI-ANCHORED 25"/>
    <property type="match status" value="1"/>
</dbReference>
<dbReference type="EMBL" id="QZWG01000001">
    <property type="protein sequence ID" value="RZC31559.1"/>
    <property type="molecule type" value="Genomic_DNA"/>
</dbReference>